<feature type="region of interest" description="Disordered" evidence="1">
    <location>
        <begin position="146"/>
        <end position="168"/>
    </location>
</feature>
<dbReference type="AlphaFoldDB" id="A0A0F9GQL9"/>
<feature type="compositionally biased region" description="Polar residues" evidence="1">
    <location>
        <begin position="286"/>
        <end position="333"/>
    </location>
</feature>
<proteinExistence type="predicted"/>
<dbReference type="InterPro" id="IPR050708">
    <property type="entry name" value="T6SS_VgrG/RHS"/>
</dbReference>
<accession>A0A0F9GQL9</accession>
<organism evidence="2">
    <name type="scientific">marine sediment metagenome</name>
    <dbReference type="NCBI Taxonomy" id="412755"/>
    <lineage>
        <taxon>unclassified sequences</taxon>
        <taxon>metagenomes</taxon>
        <taxon>ecological metagenomes</taxon>
    </lineage>
</organism>
<evidence type="ECO:0008006" key="3">
    <source>
        <dbReference type="Google" id="ProtNLM"/>
    </source>
</evidence>
<evidence type="ECO:0000313" key="2">
    <source>
        <dbReference type="EMBL" id="KKL65397.1"/>
    </source>
</evidence>
<dbReference type="Gene3D" id="2.180.10.10">
    <property type="entry name" value="RHS repeat-associated core"/>
    <property type="match status" value="1"/>
</dbReference>
<evidence type="ECO:0000256" key="1">
    <source>
        <dbReference type="SAM" id="MobiDB-lite"/>
    </source>
</evidence>
<comment type="caution">
    <text evidence="2">The sequence shown here is derived from an EMBL/GenBank/DDBJ whole genome shotgun (WGS) entry which is preliminary data.</text>
</comment>
<dbReference type="EMBL" id="LAZR01027546">
    <property type="protein sequence ID" value="KKL65397.1"/>
    <property type="molecule type" value="Genomic_DNA"/>
</dbReference>
<dbReference type="InterPro" id="IPR022385">
    <property type="entry name" value="Rhs_assc_core"/>
</dbReference>
<gene>
    <name evidence="2" type="ORF">LCGC14_2155380</name>
</gene>
<protein>
    <recommendedName>
        <fullName evidence="3">RHS repeat-associated core domain-containing protein</fullName>
    </recommendedName>
</protein>
<feature type="region of interest" description="Disordered" evidence="1">
    <location>
        <begin position="260"/>
        <end position="333"/>
    </location>
</feature>
<dbReference type="PANTHER" id="PTHR32305:SF15">
    <property type="entry name" value="PROTEIN RHSA-RELATED"/>
    <property type="match status" value="1"/>
</dbReference>
<name>A0A0F9GQL9_9ZZZZ</name>
<dbReference type="PANTHER" id="PTHR32305">
    <property type="match status" value="1"/>
</dbReference>
<sequence length="513" mass="56235">MPVNDFHAEGRVKRIYRSGSWKTFAYDARGNMTQGDGLTSATYNAMDKPTQIKKDGKTLNFTYGPQHMRFKQVNGSVSIYYSDKLYEEEINGSKTTWRAYIDDIAVISQTTNEGATIRYTHRDRLGSARVFTDHNGQVEAERNFDPFGKPRLATGGLKPVGNAKLGDKTTAKTNRGFTDHEHLDNVELIHMNGRVYDYNLGRFMSVDPVIQSPTNSQSINPYSYIMNNPLSGTDPSGYASCKADDAASCQSEPKPLEIVITGGKNKGESSSSPNAAGGDIGRKGSSDNPSASINNTPSNGTSNKQRAARSTGQKVPDINSPSETNSNLSNYTSGSITPINGSPAFGYLKSVAKAASFDILYGDISRFASLNADPIDKADMWAYDEQAGAEKYAMMLLPGNMTKTATQGVRSGFSSFTSLKRQLGPAGKGYAWHHIVEQTSTNIKKFGVELIHNTGNIVILPHGKNEIHQKISGFYSSKQPFTGGQTVRQWVSQKSYQEQYDFGVKVMNRFKEK</sequence>
<dbReference type="NCBIfam" id="TIGR03696">
    <property type="entry name" value="Rhs_assc_core"/>
    <property type="match status" value="1"/>
</dbReference>
<reference evidence="2" key="1">
    <citation type="journal article" date="2015" name="Nature">
        <title>Complex archaea that bridge the gap between prokaryotes and eukaryotes.</title>
        <authorList>
            <person name="Spang A."/>
            <person name="Saw J.H."/>
            <person name="Jorgensen S.L."/>
            <person name="Zaremba-Niedzwiedzka K."/>
            <person name="Martijn J."/>
            <person name="Lind A.E."/>
            <person name="van Eijk R."/>
            <person name="Schleper C."/>
            <person name="Guy L."/>
            <person name="Ettema T.J."/>
        </authorList>
    </citation>
    <scope>NUCLEOTIDE SEQUENCE</scope>
</reference>